<dbReference type="PROSITE" id="PS00455">
    <property type="entry name" value="AMP_BINDING"/>
    <property type="match status" value="1"/>
</dbReference>
<dbReference type="InterPro" id="IPR045851">
    <property type="entry name" value="AMP-bd_C_sf"/>
</dbReference>
<feature type="domain" description="AMP-dependent synthetase/ligase" evidence="1">
    <location>
        <begin position="9"/>
        <end position="358"/>
    </location>
</feature>
<dbReference type="Pfam" id="PF13193">
    <property type="entry name" value="AMP-binding_C"/>
    <property type="match status" value="1"/>
</dbReference>
<gene>
    <name evidence="3" type="ORF">MNO81_22105</name>
</gene>
<proteinExistence type="predicted"/>
<dbReference type="PANTHER" id="PTHR43201">
    <property type="entry name" value="ACYL-COA SYNTHETASE"/>
    <property type="match status" value="1"/>
</dbReference>
<feature type="domain" description="AMP-binding enzyme C-terminal" evidence="2">
    <location>
        <begin position="408"/>
        <end position="483"/>
    </location>
</feature>
<dbReference type="Gene3D" id="3.40.50.12780">
    <property type="entry name" value="N-terminal domain of ligase-like"/>
    <property type="match status" value="1"/>
</dbReference>
<dbReference type="InterPro" id="IPR020845">
    <property type="entry name" value="AMP-binding_CS"/>
</dbReference>
<comment type="caution">
    <text evidence="3">The sequence shown here is derived from an EMBL/GenBank/DDBJ whole genome shotgun (WGS) entry which is preliminary data.</text>
</comment>
<dbReference type="Pfam" id="PF00501">
    <property type="entry name" value="AMP-binding"/>
    <property type="match status" value="1"/>
</dbReference>
<evidence type="ECO:0000259" key="1">
    <source>
        <dbReference type="Pfam" id="PF00501"/>
    </source>
</evidence>
<dbReference type="PANTHER" id="PTHR43201:SF32">
    <property type="entry name" value="2-SUCCINYLBENZOATE--COA LIGASE, CHLOROPLASTIC_PEROXISOMAL"/>
    <property type="match status" value="1"/>
</dbReference>
<dbReference type="InterPro" id="IPR042099">
    <property type="entry name" value="ANL_N_sf"/>
</dbReference>
<dbReference type="Proteomes" id="UP001154266">
    <property type="component" value="Unassembled WGS sequence"/>
</dbReference>
<evidence type="ECO:0000313" key="3">
    <source>
        <dbReference type="EMBL" id="MDG5485495.1"/>
    </source>
</evidence>
<dbReference type="EMBL" id="JAKZMO010000022">
    <property type="protein sequence ID" value="MDG5485495.1"/>
    <property type="molecule type" value="Genomic_DNA"/>
</dbReference>
<accession>A0ABT6GWN8</accession>
<keyword evidence="4" id="KW-1185">Reference proteome</keyword>
<sequence>MSMTMALHRGVQQHPTRTFSVFDGRTTTYAQTAERVSRIAGHFKHLGLDADDHVALLALNSDLYLQAVLAVAWADAVIVPVNTRWSLTEIADSLTDARVRMLVVDGHFSAVAAELARLVPGIRWVVDTADLADPGPAIPDAHRSGENTAGIFYTGGTTGRSRGVVLSHSAIITSALGCAAGDPIDPTSVCLISAPLFHLAQFSGWVASMLMGTAHVVIASFDPVEVMRLIEHHRVTRAVLVPTMLHMLLSHPEEPHFDLTSLTTVTYGGSPISPATLTLARRRWPHAGFLQVYGMTEMAATVTMLTPDAHHDPILATSAGKAAPHTIIRVVDAHGVDVSTGTVGEVIVRGDAMMTEYWQRPEETAAVIRDGWFHTGDAGRLDDNGHVFIVDRVKDMIVSGGENVYSAEVENAVATHPAVSQCAVIGLPDDTWGERVHAVVVLRDGAAVDLDDLRAHCRPLIAGYKCPRGLTVLDALPLTPTGKVLKRQLRQTHHASSTSDSGPS</sequence>
<dbReference type="RefSeq" id="WP_278222866.1">
    <property type="nucleotide sequence ID" value="NZ_JAKZMO010000022.1"/>
</dbReference>
<organism evidence="3 4">
    <name type="scientific">Mycolicibacterium gadium</name>
    <name type="common">Mycobacterium gadium</name>
    <dbReference type="NCBI Taxonomy" id="1794"/>
    <lineage>
        <taxon>Bacteria</taxon>
        <taxon>Bacillati</taxon>
        <taxon>Actinomycetota</taxon>
        <taxon>Actinomycetes</taxon>
        <taxon>Mycobacteriales</taxon>
        <taxon>Mycobacteriaceae</taxon>
        <taxon>Mycolicibacterium</taxon>
    </lineage>
</organism>
<evidence type="ECO:0000259" key="2">
    <source>
        <dbReference type="Pfam" id="PF13193"/>
    </source>
</evidence>
<dbReference type="InterPro" id="IPR025110">
    <property type="entry name" value="AMP-bd_C"/>
</dbReference>
<reference evidence="3" key="1">
    <citation type="journal article" date="2023" name="Environ. Microbiol.">
        <title>The 2-methylpropene degradation pathway in Mycobacteriaceae family strains.</title>
        <authorList>
            <person name="Helbich S."/>
            <person name="Barrantes I."/>
            <person name="Dos Anjos Borges L.G."/>
            <person name="Pieper D.H."/>
            <person name="Vainshtein Y."/>
            <person name="Sohn K."/>
            <person name="Engesser K.H."/>
        </authorList>
    </citation>
    <scope>NUCLEOTIDE SEQUENCE</scope>
    <source>
        <strain evidence="3">IBE100</strain>
    </source>
</reference>
<evidence type="ECO:0000313" key="4">
    <source>
        <dbReference type="Proteomes" id="UP001154266"/>
    </source>
</evidence>
<dbReference type="SUPFAM" id="SSF56801">
    <property type="entry name" value="Acetyl-CoA synthetase-like"/>
    <property type="match status" value="1"/>
</dbReference>
<name>A0ABT6GWN8_MYCGU</name>
<dbReference type="InterPro" id="IPR000873">
    <property type="entry name" value="AMP-dep_synth/lig_dom"/>
</dbReference>
<dbReference type="Gene3D" id="3.30.300.30">
    <property type="match status" value="1"/>
</dbReference>
<protein>
    <submittedName>
        <fullName evidence="3">AMP-binding protein</fullName>
    </submittedName>
</protein>